<accession>A0ABY0QN50</accession>
<dbReference type="InterPro" id="IPR054266">
    <property type="entry name" value="DUF6997"/>
</dbReference>
<protein>
    <recommendedName>
        <fullName evidence="5">Transcriptional regulator</fullName>
    </recommendedName>
</protein>
<name>A0ABY0QN50_CLOCO</name>
<dbReference type="Proteomes" id="UP000198811">
    <property type="component" value="Unassembled WGS sequence"/>
</dbReference>
<gene>
    <name evidence="3" type="ORF">SAMN05216497_12034</name>
</gene>
<dbReference type="RefSeq" id="WP_089867262.1">
    <property type="nucleotide sequence ID" value="NZ_FNGL01000020.1"/>
</dbReference>
<feature type="domain" description="DUF6997" evidence="2">
    <location>
        <begin position="84"/>
        <end position="257"/>
    </location>
</feature>
<dbReference type="Pfam" id="PF22518">
    <property type="entry name" value="DUF6997"/>
    <property type="match status" value="1"/>
</dbReference>
<keyword evidence="4" id="KW-1185">Reference proteome</keyword>
<reference evidence="3 4" key="1">
    <citation type="submission" date="2016-10" db="EMBL/GenBank/DDBJ databases">
        <authorList>
            <person name="Varghese N."/>
            <person name="Submissions S."/>
        </authorList>
    </citation>
    <scope>NUCLEOTIDE SEQUENCE [LARGE SCALE GENOMIC DNA]</scope>
    <source>
        <strain evidence="3 4">NLAE-zl-C224</strain>
    </source>
</reference>
<evidence type="ECO:0000313" key="3">
    <source>
        <dbReference type="EMBL" id="SDL33795.1"/>
    </source>
</evidence>
<sequence length="283" mass="33409">MRCLSETISKTKNDDAWEKLFEKYRIIEKINKEGKFEITSAQINEFREARLMTKFDHKNNLPKLFSKNKFSILPITRGRYVISRFEAYKNFEDINSKITKISFPNYIESIDYKNITSEAMAINCAYVSGIISDFLEDKKIVPTVTGRMSSSSFEFLINNVEFNKKIPLKVMNSQVEIDGGFEGKYALALLEAKNSISEDFLIRQLYYPFRLWNKKVSKEVKPIFMTYSNDVFSFYEYKFTNEFEYNSLRLLKQKNYIINKEDILLEDILEILNSVANERFQYA</sequence>
<proteinExistence type="predicted"/>
<dbReference type="Pfam" id="PF22515">
    <property type="entry name" value="DUF6996"/>
    <property type="match status" value="1"/>
</dbReference>
<dbReference type="InterPro" id="IPR054265">
    <property type="entry name" value="DUF6996"/>
</dbReference>
<comment type="caution">
    <text evidence="3">The sequence shown here is derived from an EMBL/GenBank/DDBJ whole genome shotgun (WGS) entry which is preliminary data.</text>
</comment>
<feature type="domain" description="DUF6996" evidence="1">
    <location>
        <begin position="14"/>
        <end position="82"/>
    </location>
</feature>
<dbReference type="EMBL" id="FNGL01000020">
    <property type="protein sequence ID" value="SDL33795.1"/>
    <property type="molecule type" value="Genomic_DNA"/>
</dbReference>
<evidence type="ECO:0000313" key="4">
    <source>
        <dbReference type="Proteomes" id="UP000198811"/>
    </source>
</evidence>
<evidence type="ECO:0008006" key="5">
    <source>
        <dbReference type="Google" id="ProtNLM"/>
    </source>
</evidence>
<evidence type="ECO:0000259" key="1">
    <source>
        <dbReference type="Pfam" id="PF22515"/>
    </source>
</evidence>
<organism evidence="3 4">
    <name type="scientific">Clostridium cochlearium</name>
    <dbReference type="NCBI Taxonomy" id="1494"/>
    <lineage>
        <taxon>Bacteria</taxon>
        <taxon>Bacillati</taxon>
        <taxon>Bacillota</taxon>
        <taxon>Clostridia</taxon>
        <taxon>Eubacteriales</taxon>
        <taxon>Clostridiaceae</taxon>
        <taxon>Clostridium</taxon>
    </lineage>
</organism>
<evidence type="ECO:0000259" key="2">
    <source>
        <dbReference type="Pfam" id="PF22518"/>
    </source>
</evidence>